<evidence type="ECO:0000313" key="11">
    <source>
        <dbReference type="EMBL" id="MBB5115577.1"/>
    </source>
</evidence>
<dbReference type="PANTHER" id="PTHR42711:SF19">
    <property type="entry name" value="DOXORUBICIN RESISTANCE ATP-BINDING PROTEIN DRRA"/>
    <property type="match status" value="1"/>
</dbReference>
<keyword evidence="7" id="KW-0472">Membrane</keyword>
<dbReference type="GO" id="GO:0005524">
    <property type="term" value="F:ATP binding"/>
    <property type="evidence" value="ECO:0007669"/>
    <property type="project" value="UniProtKB-KW"/>
</dbReference>
<evidence type="ECO:0000313" key="12">
    <source>
        <dbReference type="Proteomes" id="UP000618986"/>
    </source>
</evidence>
<evidence type="ECO:0000256" key="5">
    <source>
        <dbReference type="ARBA" id="ARBA00022840"/>
    </source>
</evidence>
<dbReference type="InterPro" id="IPR017871">
    <property type="entry name" value="ABC_transporter-like_CS"/>
</dbReference>
<evidence type="ECO:0000256" key="1">
    <source>
        <dbReference type="ARBA" id="ARBA00004413"/>
    </source>
</evidence>
<reference evidence="11 12" key="1">
    <citation type="submission" date="2020-08" db="EMBL/GenBank/DDBJ databases">
        <title>Sequencing the genomes of 1000 actinobacteria strains.</title>
        <authorList>
            <person name="Klenk H.-P."/>
        </authorList>
    </citation>
    <scope>NUCLEOTIDE SEQUENCE [LARGE SCALE GENOMIC DNA]</scope>
    <source>
        <strain evidence="11 12">DSM 43036</strain>
    </source>
</reference>
<evidence type="ECO:0000256" key="2">
    <source>
        <dbReference type="ARBA" id="ARBA00022448"/>
    </source>
</evidence>
<gene>
    <name evidence="11" type="ORF">FHU28_005416</name>
</gene>
<dbReference type="EMBL" id="JACHJC010000001">
    <property type="protein sequence ID" value="MBB5115577.1"/>
    <property type="molecule type" value="Genomic_DNA"/>
</dbReference>
<dbReference type="Proteomes" id="UP000618986">
    <property type="component" value="Unassembled WGS sequence"/>
</dbReference>
<dbReference type="PANTHER" id="PTHR42711">
    <property type="entry name" value="ABC TRANSPORTER ATP-BINDING PROTEIN"/>
    <property type="match status" value="1"/>
</dbReference>
<accession>A0ABR6MJK8</accession>
<dbReference type="PROSITE" id="PS00211">
    <property type="entry name" value="ABC_TRANSPORTER_1"/>
    <property type="match status" value="1"/>
</dbReference>
<dbReference type="NCBIfam" id="TIGR01188">
    <property type="entry name" value="drrA"/>
    <property type="match status" value="1"/>
</dbReference>
<dbReference type="InterPro" id="IPR005894">
    <property type="entry name" value="DrrA"/>
</dbReference>
<sequence length="318" mass="33643">MSYAFEAEGLVKRFGTTTALAGIDLAARRGTVLGVLGPNGAGKTTAVRILATLLRPDEGRAIVGGHDVVTDAARVRRLIGLTGQYASVDEDLTGTQNLVLIGRLLDLSRREARARAAELLAWFGLTDAAGRPTKTYSGGMRRRLDLAASLVGRPEVIYLDEPTTGLDPAKREEMWGVVRSLVDDGSTVLLTTQYLDEADALADEISVIDHGRVIAHGTPGELKRIAGSQTIVVRPTDPGRIGAVAEILRAATGADPELPRPGVLTVPVDDDATFTAVVRRLDEAGIGVVELALRLPSLDEVFFTLTGHGAEEPTEVAA</sequence>
<evidence type="ECO:0000256" key="9">
    <source>
        <dbReference type="ARBA" id="ARBA00049985"/>
    </source>
</evidence>
<dbReference type="Pfam" id="PF00005">
    <property type="entry name" value="ABC_tran"/>
    <property type="match status" value="1"/>
</dbReference>
<comment type="subcellular location">
    <subcellularLocation>
        <location evidence="1">Cell membrane</location>
        <topology evidence="1">Peripheral membrane protein</topology>
        <orientation evidence="1">Cytoplasmic side</orientation>
    </subcellularLocation>
</comment>
<keyword evidence="5 11" id="KW-0067">ATP-binding</keyword>
<name>A0ABR6MJK8_MICEC</name>
<evidence type="ECO:0000256" key="3">
    <source>
        <dbReference type="ARBA" id="ARBA00022475"/>
    </source>
</evidence>
<protein>
    <submittedName>
        <fullName evidence="11">Oleandomycin transport system ATP-binding protein</fullName>
    </submittedName>
</protein>
<comment type="similarity">
    <text evidence="9">Belongs to the ABC transporter superfamily. Drug exporter-1 (DrugE1) (TC 3.A.1.105) family.</text>
</comment>
<organism evidence="11 12">
    <name type="scientific">Micromonospora echinospora</name>
    <name type="common">Micromonospora purpurea</name>
    <dbReference type="NCBI Taxonomy" id="1877"/>
    <lineage>
        <taxon>Bacteria</taxon>
        <taxon>Bacillati</taxon>
        <taxon>Actinomycetota</taxon>
        <taxon>Actinomycetes</taxon>
        <taxon>Micromonosporales</taxon>
        <taxon>Micromonosporaceae</taxon>
        <taxon>Micromonospora</taxon>
    </lineage>
</organism>
<dbReference type="InterPro" id="IPR003593">
    <property type="entry name" value="AAA+_ATPase"/>
</dbReference>
<keyword evidence="12" id="KW-1185">Reference proteome</keyword>
<evidence type="ECO:0000259" key="10">
    <source>
        <dbReference type="PROSITE" id="PS50893"/>
    </source>
</evidence>
<keyword evidence="4" id="KW-0547">Nucleotide-binding</keyword>
<comment type="caution">
    <text evidence="11">The sequence shown here is derived from an EMBL/GenBank/DDBJ whole genome shotgun (WGS) entry which is preliminary data.</text>
</comment>
<dbReference type="InterPro" id="IPR027417">
    <property type="entry name" value="P-loop_NTPase"/>
</dbReference>
<feature type="domain" description="ABC transporter" evidence="10">
    <location>
        <begin position="5"/>
        <end position="235"/>
    </location>
</feature>
<keyword evidence="6" id="KW-1278">Translocase</keyword>
<evidence type="ECO:0000256" key="4">
    <source>
        <dbReference type="ARBA" id="ARBA00022741"/>
    </source>
</evidence>
<keyword evidence="2" id="KW-0813">Transport</keyword>
<dbReference type="InterPro" id="IPR050763">
    <property type="entry name" value="ABC_transporter_ATP-binding"/>
</dbReference>
<keyword evidence="8" id="KW-0046">Antibiotic resistance</keyword>
<dbReference type="InterPro" id="IPR003439">
    <property type="entry name" value="ABC_transporter-like_ATP-bd"/>
</dbReference>
<dbReference type="RefSeq" id="WP_184687333.1">
    <property type="nucleotide sequence ID" value="NZ_JACHJC010000001.1"/>
</dbReference>
<dbReference type="PROSITE" id="PS50893">
    <property type="entry name" value="ABC_TRANSPORTER_2"/>
    <property type="match status" value="1"/>
</dbReference>
<proteinExistence type="inferred from homology"/>
<dbReference type="SMART" id="SM00382">
    <property type="entry name" value="AAA"/>
    <property type="match status" value="1"/>
</dbReference>
<dbReference type="GeneID" id="300295934"/>
<evidence type="ECO:0000256" key="7">
    <source>
        <dbReference type="ARBA" id="ARBA00023136"/>
    </source>
</evidence>
<evidence type="ECO:0000256" key="8">
    <source>
        <dbReference type="ARBA" id="ARBA00023251"/>
    </source>
</evidence>
<dbReference type="Gene3D" id="3.40.50.300">
    <property type="entry name" value="P-loop containing nucleotide triphosphate hydrolases"/>
    <property type="match status" value="1"/>
</dbReference>
<evidence type="ECO:0000256" key="6">
    <source>
        <dbReference type="ARBA" id="ARBA00022967"/>
    </source>
</evidence>
<keyword evidence="3" id="KW-1003">Cell membrane</keyword>
<dbReference type="SUPFAM" id="SSF52540">
    <property type="entry name" value="P-loop containing nucleoside triphosphate hydrolases"/>
    <property type="match status" value="1"/>
</dbReference>